<accession>A0A2T1A4H7</accession>
<dbReference type="OrthoDB" id="4227931at2"/>
<evidence type="ECO:0000256" key="4">
    <source>
        <dbReference type="ARBA" id="ARBA00022989"/>
    </source>
</evidence>
<organism evidence="7 8">
    <name type="scientific">Antricoccus suffuscus</name>
    <dbReference type="NCBI Taxonomy" id="1629062"/>
    <lineage>
        <taxon>Bacteria</taxon>
        <taxon>Bacillati</taxon>
        <taxon>Actinomycetota</taxon>
        <taxon>Actinomycetes</taxon>
        <taxon>Geodermatophilales</taxon>
        <taxon>Antricoccaceae</taxon>
        <taxon>Antricoccus</taxon>
    </lineage>
</organism>
<evidence type="ECO:0000256" key="2">
    <source>
        <dbReference type="ARBA" id="ARBA00007375"/>
    </source>
</evidence>
<feature type="chain" id="PRO_5039142557" evidence="6">
    <location>
        <begin position="25"/>
        <end position="227"/>
    </location>
</feature>
<evidence type="ECO:0000313" key="7">
    <source>
        <dbReference type="EMBL" id="PRZ43506.1"/>
    </source>
</evidence>
<keyword evidence="6" id="KW-0732">Signal</keyword>
<dbReference type="GO" id="GO:0016787">
    <property type="term" value="F:hydrolase activity"/>
    <property type="evidence" value="ECO:0007669"/>
    <property type="project" value="TreeGrafter"/>
</dbReference>
<dbReference type="InterPro" id="IPR012506">
    <property type="entry name" value="TMEM86B-like"/>
</dbReference>
<evidence type="ECO:0000256" key="3">
    <source>
        <dbReference type="ARBA" id="ARBA00022692"/>
    </source>
</evidence>
<comment type="caution">
    <text evidence="7">The sequence shown here is derived from an EMBL/GenBank/DDBJ whole genome shotgun (WGS) entry which is preliminary data.</text>
</comment>
<dbReference type="Proteomes" id="UP000237752">
    <property type="component" value="Unassembled WGS sequence"/>
</dbReference>
<keyword evidence="5" id="KW-0472">Membrane</keyword>
<sequence length="227" mass="23316">MRRPRTTAMVYAAVSALDALLASAESPGVKRIRRITKPALMPLLALDAHSHSQPLREVDVALAASWVGDVGLLNSSDAGFLVGVGGFAAAHASYLKALTAPVPDSGTKRATINTAAGAFSTAAISAGTLLWKRLSQTDPLLRVPVAAYAGLVSTMGFAAVRRGLLTGGGPGRCLIAGGILFTVSDGLVALTKFGPRRYAGLDTLVMATYTSAQALLVAGLRDATSDR</sequence>
<evidence type="ECO:0000256" key="5">
    <source>
        <dbReference type="ARBA" id="ARBA00023136"/>
    </source>
</evidence>
<evidence type="ECO:0000256" key="1">
    <source>
        <dbReference type="ARBA" id="ARBA00004141"/>
    </source>
</evidence>
<protein>
    <submittedName>
        <fullName evidence="7">Putative membrane protein YhhN</fullName>
    </submittedName>
</protein>
<dbReference type="PANTHER" id="PTHR31885:SF6">
    <property type="entry name" value="GH04784P"/>
    <property type="match status" value="1"/>
</dbReference>
<keyword evidence="3" id="KW-0812">Transmembrane</keyword>
<dbReference type="EMBL" id="PVUE01000002">
    <property type="protein sequence ID" value="PRZ43506.1"/>
    <property type="molecule type" value="Genomic_DNA"/>
</dbReference>
<dbReference type="PANTHER" id="PTHR31885">
    <property type="entry name" value="GH04784P"/>
    <property type="match status" value="1"/>
</dbReference>
<dbReference type="GO" id="GO:0016020">
    <property type="term" value="C:membrane"/>
    <property type="evidence" value="ECO:0007669"/>
    <property type="project" value="UniProtKB-SubCell"/>
</dbReference>
<name>A0A2T1A4H7_9ACTN</name>
<comment type="similarity">
    <text evidence="2">Belongs to the TMEM86 family.</text>
</comment>
<gene>
    <name evidence="7" type="ORF">CLV47_102194</name>
</gene>
<keyword evidence="4" id="KW-1133">Transmembrane helix</keyword>
<reference evidence="7 8" key="1">
    <citation type="submission" date="2018-03" db="EMBL/GenBank/DDBJ databases">
        <title>Genomic Encyclopedia of Archaeal and Bacterial Type Strains, Phase II (KMG-II): from individual species to whole genera.</title>
        <authorList>
            <person name="Goeker M."/>
        </authorList>
    </citation>
    <scope>NUCLEOTIDE SEQUENCE [LARGE SCALE GENOMIC DNA]</scope>
    <source>
        <strain evidence="7 8">DSM 100065</strain>
    </source>
</reference>
<dbReference type="RefSeq" id="WP_106347667.1">
    <property type="nucleotide sequence ID" value="NZ_PVUE01000002.1"/>
</dbReference>
<proteinExistence type="inferred from homology"/>
<feature type="signal peptide" evidence="6">
    <location>
        <begin position="1"/>
        <end position="24"/>
    </location>
</feature>
<keyword evidence="8" id="KW-1185">Reference proteome</keyword>
<dbReference type="Pfam" id="PF07947">
    <property type="entry name" value="YhhN"/>
    <property type="match status" value="1"/>
</dbReference>
<evidence type="ECO:0000256" key="6">
    <source>
        <dbReference type="SAM" id="SignalP"/>
    </source>
</evidence>
<evidence type="ECO:0000313" key="8">
    <source>
        <dbReference type="Proteomes" id="UP000237752"/>
    </source>
</evidence>
<comment type="subcellular location">
    <subcellularLocation>
        <location evidence="1">Membrane</location>
        <topology evidence="1">Multi-pass membrane protein</topology>
    </subcellularLocation>
</comment>
<dbReference type="AlphaFoldDB" id="A0A2T1A4H7"/>